<dbReference type="InterPro" id="IPR025202">
    <property type="entry name" value="PLD-like_dom"/>
</dbReference>
<gene>
    <name evidence="4" type="ORF">ABHD89_001191</name>
</gene>
<dbReference type="InterPro" id="IPR001650">
    <property type="entry name" value="Helicase_C-like"/>
</dbReference>
<dbReference type="Pfam" id="PF11907">
    <property type="entry name" value="DUF3427"/>
    <property type="match status" value="1"/>
</dbReference>
<keyword evidence="5" id="KW-1185">Reference proteome</keyword>
<dbReference type="SUPFAM" id="SSF56024">
    <property type="entry name" value="Phospholipase D/nuclease"/>
    <property type="match status" value="1"/>
</dbReference>
<organism evidence="4 5">
    <name type="scientific">Salinicoccus halitifaciens</name>
    <dbReference type="NCBI Taxonomy" id="1073415"/>
    <lineage>
        <taxon>Bacteria</taxon>
        <taxon>Bacillati</taxon>
        <taxon>Bacillota</taxon>
        <taxon>Bacilli</taxon>
        <taxon>Bacillales</taxon>
        <taxon>Staphylococcaceae</taxon>
        <taxon>Salinicoccus</taxon>
    </lineage>
</organism>
<proteinExistence type="predicted"/>
<dbReference type="Proteomes" id="UP001549019">
    <property type="component" value="Unassembled WGS sequence"/>
</dbReference>
<dbReference type="RefSeq" id="WP_230821659.1">
    <property type="nucleotide sequence ID" value="NZ_JAJNCU010000003.1"/>
</dbReference>
<dbReference type="InterPro" id="IPR050742">
    <property type="entry name" value="Helicase_Restrict-Modif_Enz"/>
</dbReference>
<dbReference type="InterPro" id="IPR014001">
    <property type="entry name" value="Helicase_ATP-bd"/>
</dbReference>
<sequence length="965" mass="112026">MEHLQNNLLNAYERGFIDRYTGKVSHHPPELIINSKEENVLSPMLDALESCESFVISVAFITEGGIASLKTALYELNKRGVSGRIITSTYLNFNKPTVFKELLKIPNIDVRITHQAGFHAKGYIFDNSRYSTMFIGSSNLTDSALKKNYEYNLKLTSLDNGEVIHNFKEQFEVLWENSTALSDEWIRDYQDLYKELKHDDKVLHLIENKQPYRYTNNDPKEVTPNIMQKEALESLKGLRLRGEDKGLIVSATGTGKTYLSAFDVKQFNPERVLFIAHREQILQKSLQDYRDLIDSEPQNFGIYSGTARDKSAKYLFATVQTLSREDHLYQFNKDDFDYIVIDEAHRSGADSYHKIINYFTPKFLLGMTATPERTDNTEIFSLFDYNIAYEIRLQKALEAEILAPFHYFGVTDFESNGETITDDSVLTDLIHEDRIDHIIDKLYYYSHAGEKVRGLMFVSNRKEAAELSRLLNARGFKTKSLTGLDSQEDRDKAVKQLEKNQLDYLITVDIFNEGIDIPSVNQVVMLRQTESSIIFVQQLGRGLRRHESKEFLTVIDFIGNYKNNYLIPVALTGDKSFNKDNLRRNLMNRNMISGESTINFERIAQERIFKSISKNRASDLSNLRKMYAYTKDKLGHIPSLVDLYNDQDAMSPMLVLNKYNHYPAFLKKLKEPVEALTNGQDKILTFLSKEVVDGKRVQEVLLLQDLLVNGHIHKTDFQLEMHEKGYYMTDRTMRSILRMLTLEFYTSQSVNKYKYPLIKVEGNKITLSKEFNDALKDGYFKAYVEDVLALAVLQSEDYDQSEPLTLNEKYSRKDVCRVLNWDKDESSVMYGYKNKHNTVPIFINYNKSEKIDESVKYDDRFLDSHVFQWFTRKGTDLNSKINKEIIEDYKNDEVTLHLFVKKDEAEAEHYYLGEVDIDLNSVENVEDGIGNGQHKVAKMNLILEQPVEYGIYRYFENKKSKEEEK</sequence>
<dbReference type="InterPro" id="IPR058403">
    <property type="entry name" value="DUF8090"/>
</dbReference>
<dbReference type="CDD" id="cd18799">
    <property type="entry name" value="SF2_C_EcoAI-like"/>
    <property type="match status" value="1"/>
</dbReference>
<dbReference type="Pfam" id="PF04851">
    <property type="entry name" value="ResIII"/>
    <property type="match status" value="1"/>
</dbReference>
<dbReference type="Pfam" id="PF13091">
    <property type="entry name" value="PLDc_2"/>
    <property type="match status" value="1"/>
</dbReference>
<dbReference type="Gene3D" id="3.30.870.10">
    <property type="entry name" value="Endonuclease Chain A"/>
    <property type="match status" value="1"/>
</dbReference>
<dbReference type="PROSITE" id="PS51192">
    <property type="entry name" value="HELICASE_ATP_BIND_1"/>
    <property type="match status" value="1"/>
</dbReference>
<dbReference type="CDD" id="cd09204">
    <property type="entry name" value="PLDc_N_DEXD_b2"/>
    <property type="match status" value="1"/>
</dbReference>
<dbReference type="CDD" id="cd18032">
    <property type="entry name" value="DEXHc_RE_I_III_res"/>
    <property type="match status" value="1"/>
</dbReference>
<feature type="domain" description="Helicase C-terminal" evidence="3">
    <location>
        <begin position="438"/>
        <end position="604"/>
    </location>
</feature>
<dbReference type="SMART" id="SM00487">
    <property type="entry name" value="DEXDc"/>
    <property type="match status" value="1"/>
</dbReference>
<dbReference type="InterPro" id="IPR021835">
    <property type="entry name" value="DUF3427"/>
</dbReference>
<evidence type="ECO:0000259" key="2">
    <source>
        <dbReference type="PROSITE" id="PS51192"/>
    </source>
</evidence>
<dbReference type="InterPro" id="IPR027417">
    <property type="entry name" value="P-loop_NTPase"/>
</dbReference>
<dbReference type="InterPro" id="IPR001736">
    <property type="entry name" value="PLipase_D/transphosphatidylase"/>
</dbReference>
<dbReference type="Pfam" id="PF26350">
    <property type="entry name" value="DUF8090"/>
    <property type="match status" value="1"/>
</dbReference>
<keyword evidence="4" id="KW-0378">Hydrolase</keyword>
<dbReference type="PROSITE" id="PS50035">
    <property type="entry name" value="PLD"/>
    <property type="match status" value="1"/>
</dbReference>
<dbReference type="Gene3D" id="3.40.50.300">
    <property type="entry name" value="P-loop containing nucleotide triphosphate hydrolases"/>
    <property type="match status" value="2"/>
</dbReference>
<keyword evidence="4" id="KW-0067">ATP-binding</keyword>
<dbReference type="PANTHER" id="PTHR47396:SF1">
    <property type="entry name" value="ATP-DEPENDENT HELICASE IRC3-RELATED"/>
    <property type="match status" value="1"/>
</dbReference>
<feature type="domain" description="Helicase ATP-binding" evidence="2">
    <location>
        <begin position="237"/>
        <end position="389"/>
    </location>
</feature>
<dbReference type="PANTHER" id="PTHR47396">
    <property type="entry name" value="TYPE I RESTRICTION ENZYME ECOKI R PROTEIN"/>
    <property type="match status" value="1"/>
</dbReference>
<dbReference type="InterPro" id="IPR006935">
    <property type="entry name" value="Helicase/UvrB_N"/>
</dbReference>
<keyword evidence="4" id="KW-0547">Nucleotide-binding</keyword>
<dbReference type="SMART" id="SM00490">
    <property type="entry name" value="HELICc"/>
    <property type="match status" value="1"/>
</dbReference>
<dbReference type="Pfam" id="PF00271">
    <property type="entry name" value="Helicase_C"/>
    <property type="match status" value="1"/>
</dbReference>
<accession>A0ABV2E8N9</accession>
<dbReference type="PROSITE" id="PS51194">
    <property type="entry name" value="HELICASE_CTER"/>
    <property type="match status" value="1"/>
</dbReference>
<dbReference type="SUPFAM" id="SSF52540">
    <property type="entry name" value="P-loop containing nucleoside triphosphate hydrolases"/>
    <property type="match status" value="1"/>
</dbReference>
<feature type="domain" description="PLD phosphodiesterase" evidence="1">
    <location>
        <begin position="114"/>
        <end position="144"/>
    </location>
</feature>
<reference evidence="4 5" key="1">
    <citation type="submission" date="2024-05" db="EMBL/GenBank/DDBJ databases">
        <title>Genomic Encyclopedia of Type Strains, Phase IV (KMG-IV): sequencing the most valuable type-strain genomes for metagenomic binning, comparative biology and taxonomic classification.</title>
        <authorList>
            <person name="Goeker M."/>
        </authorList>
    </citation>
    <scope>NUCLEOTIDE SEQUENCE [LARGE SCALE GENOMIC DNA]</scope>
    <source>
        <strain evidence="4 5">DSM 25286</strain>
    </source>
</reference>
<evidence type="ECO:0000313" key="4">
    <source>
        <dbReference type="EMBL" id="MET3110789.1"/>
    </source>
</evidence>
<evidence type="ECO:0000313" key="5">
    <source>
        <dbReference type="Proteomes" id="UP001549019"/>
    </source>
</evidence>
<protein>
    <submittedName>
        <fullName evidence="4">Superfamily II DNA or RNA helicase</fullName>
    </submittedName>
</protein>
<dbReference type="EMBL" id="JBDZDV010000002">
    <property type="protein sequence ID" value="MET3110789.1"/>
    <property type="molecule type" value="Genomic_DNA"/>
</dbReference>
<evidence type="ECO:0000259" key="3">
    <source>
        <dbReference type="PROSITE" id="PS51194"/>
    </source>
</evidence>
<name>A0ABV2E8N9_9STAP</name>
<keyword evidence="4" id="KW-0347">Helicase</keyword>
<comment type="caution">
    <text evidence="4">The sequence shown here is derived from an EMBL/GenBank/DDBJ whole genome shotgun (WGS) entry which is preliminary data.</text>
</comment>
<dbReference type="GO" id="GO:0004386">
    <property type="term" value="F:helicase activity"/>
    <property type="evidence" value="ECO:0007669"/>
    <property type="project" value="UniProtKB-KW"/>
</dbReference>
<evidence type="ECO:0000259" key="1">
    <source>
        <dbReference type="PROSITE" id="PS50035"/>
    </source>
</evidence>